<gene>
    <name evidence="3" type="ORF">g.25901</name>
    <name evidence="4" type="ORF">g.25902</name>
</gene>
<dbReference type="Gene3D" id="2.130.10.10">
    <property type="entry name" value="YVTN repeat-like/Quinoprotein amine dehydrogenase"/>
    <property type="match status" value="1"/>
</dbReference>
<dbReference type="AlphaFoldDB" id="A0A1B6KRV0"/>
<sequence length="753" mass="82137">MSADSPRRATRKGSAGLVVLPQPVTDPSLIDSVTGFIQEVVPQAYGGSTTDSREVITWVRVQQADINDPAFYPDTGEQDGVPPLLLVLGYGSGVQVWLVPVTGEAREVLSWSQGSVRTLCVLPAPEPRLPLRQDLYRHKRPLVAMVDNAGPGPQFCAVSFISLRDGDQVKSIKFSHQVWDVVANRRSVVISLAERIAVFDAATLEDNLVVTTCYPSPDTNPVALGSRWLAYADRRLVSQWRSLGGCHSEGPHSVTATVFHAAKFLGKGLRDLSETVASSLTGSSPENSSLHHSHSHSHPPEPCLKGIVTILDIEKLPKDANEEDHQAGTNRILAHFNAHFEPIVALSFDPSGMLLLTADKRGHRFHVFRINPHPCGPTLAYVQHLYILHRGDTTARIQDITFSADSRWVAISSMRGTTHVFPITPYGGPVGVRTHTTPQVVNKLSRFHRSAGLTDEGRNSPVLWEGPPPSPPAAPPPTTVTALVQVRRQTLVPPTEDSILRVAACFGAPRAPALAPHPRSRRAMDALYVMACNGTLVQYDLEPRHFSGVSKEKVCDDTNIELQVEARAEWVLQRPPYSSSLHPPLACTNPLLSQPDPPTPTESQPDDERWLSQVEIVTHAGPHRRLWMGPQFTFITVNANNETGDALDINKQVVRSSPVNMPLKQPLIIESGSCSSLELSPNMVELVYKTDCSWSCRLREDLAEAMLESPSGRSTGVENFDDLSLSSYDSASHCSPSPSLTTESGLSFPGDAL</sequence>
<dbReference type="InterPro" id="IPR036322">
    <property type="entry name" value="WD40_repeat_dom_sf"/>
</dbReference>
<dbReference type="PANTHER" id="PTHR13268:SF0">
    <property type="entry name" value="BCAS3 MICROTUBULE ASSOCIATED CELL MIGRATION FACTOR"/>
    <property type="match status" value="1"/>
</dbReference>
<feature type="region of interest" description="Disordered" evidence="1">
    <location>
        <begin position="581"/>
        <end position="606"/>
    </location>
</feature>
<dbReference type="EMBL" id="GEBQ01018422">
    <property type="protein sequence ID" value="JAT21555.1"/>
    <property type="molecule type" value="Transcribed_RNA"/>
</dbReference>
<name>A0A1B6KRV0_9HEMI</name>
<reference evidence="3" key="1">
    <citation type="submission" date="2015-11" db="EMBL/GenBank/DDBJ databases">
        <title>De novo transcriptome assembly of four potential Pierce s Disease insect vectors from Arizona vineyards.</title>
        <authorList>
            <person name="Tassone E.E."/>
        </authorList>
    </citation>
    <scope>NUCLEOTIDE SEQUENCE</scope>
</reference>
<evidence type="ECO:0000313" key="4">
    <source>
        <dbReference type="EMBL" id="JAT21555.1"/>
    </source>
</evidence>
<dbReference type="SUPFAM" id="SSF50978">
    <property type="entry name" value="WD40 repeat-like"/>
    <property type="match status" value="1"/>
</dbReference>
<organism evidence="3">
    <name type="scientific">Graphocephala atropunctata</name>
    <dbReference type="NCBI Taxonomy" id="36148"/>
    <lineage>
        <taxon>Eukaryota</taxon>
        <taxon>Metazoa</taxon>
        <taxon>Ecdysozoa</taxon>
        <taxon>Arthropoda</taxon>
        <taxon>Hexapoda</taxon>
        <taxon>Insecta</taxon>
        <taxon>Pterygota</taxon>
        <taxon>Neoptera</taxon>
        <taxon>Paraneoptera</taxon>
        <taxon>Hemiptera</taxon>
        <taxon>Auchenorrhyncha</taxon>
        <taxon>Membracoidea</taxon>
        <taxon>Cicadellidae</taxon>
        <taxon>Cicadellinae</taxon>
        <taxon>Cicadellini</taxon>
        <taxon>Graphocephala</taxon>
    </lineage>
</organism>
<feature type="region of interest" description="Disordered" evidence="1">
    <location>
        <begin position="276"/>
        <end position="302"/>
    </location>
</feature>
<feature type="domain" description="BCAS3 WD40" evidence="2">
    <location>
        <begin position="54"/>
        <end position="455"/>
    </location>
</feature>
<evidence type="ECO:0000313" key="3">
    <source>
        <dbReference type="EMBL" id="JAT14179.1"/>
    </source>
</evidence>
<feature type="region of interest" description="Disordered" evidence="1">
    <location>
        <begin position="451"/>
        <end position="477"/>
    </location>
</feature>
<dbReference type="GO" id="GO:0005737">
    <property type="term" value="C:cytoplasm"/>
    <property type="evidence" value="ECO:0007669"/>
    <property type="project" value="TreeGrafter"/>
</dbReference>
<feature type="compositionally biased region" description="Pro residues" evidence="1">
    <location>
        <begin position="466"/>
        <end position="477"/>
    </location>
</feature>
<dbReference type="Pfam" id="PF21034">
    <property type="entry name" value="BCAS3_WD40"/>
    <property type="match status" value="1"/>
</dbReference>
<accession>A0A1B6KRV0</accession>
<feature type="region of interest" description="Disordered" evidence="1">
    <location>
        <begin position="734"/>
        <end position="753"/>
    </location>
</feature>
<evidence type="ECO:0000256" key="1">
    <source>
        <dbReference type="SAM" id="MobiDB-lite"/>
    </source>
</evidence>
<feature type="compositionally biased region" description="Polar residues" evidence="1">
    <location>
        <begin position="736"/>
        <end position="745"/>
    </location>
</feature>
<dbReference type="InterPro" id="IPR015943">
    <property type="entry name" value="WD40/YVTN_repeat-like_dom_sf"/>
</dbReference>
<evidence type="ECO:0000259" key="2">
    <source>
        <dbReference type="Pfam" id="PF21034"/>
    </source>
</evidence>
<dbReference type="InterPro" id="IPR048382">
    <property type="entry name" value="BCAS3_WD40"/>
</dbReference>
<dbReference type="PANTHER" id="PTHR13268">
    <property type="entry name" value="BREAST CARCINOMA AMPLIFIED SEQUENCE 3"/>
    <property type="match status" value="1"/>
</dbReference>
<dbReference type="GO" id="GO:0006914">
    <property type="term" value="P:autophagy"/>
    <property type="evidence" value="ECO:0007669"/>
    <property type="project" value="InterPro"/>
</dbReference>
<dbReference type="EMBL" id="GEBQ01025798">
    <property type="protein sequence ID" value="JAT14179.1"/>
    <property type="molecule type" value="Transcribed_RNA"/>
</dbReference>
<dbReference type="InterPro" id="IPR045142">
    <property type="entry name" value="BCAS3-like"/>
</dbReference>
<dbReference type="GO" id="GO:0042594">
    <property type="term" value="P:response to starvation"/>
    <property type="evidence" value="ECO:0007669"/>
    <property type="project" value="TreeGrafter"/>
</dbReference>
<protein>
    <recommendedName>
        <fullName evidence="2">BCAS3 WD40 domain-containing protein</fullName>
    </recommendedName>
</protein>
<proteinExistence type="predicted"/>